<name>A0A6G1L6H3_9PEZI</name>
<gene>
    <name evidence="1" type="ORF">EJ03DRAFT_133999</name>
</gene>
<evidence type="ECO:0000313" key="2">
    <source>
        <dbReference type="Proteomes" id="UP000799436"/>
    </source>
</evidence>
<sequence length="269" mass="30446">MEERSPTYDRGIQTTSQAHLTAWQLSLPSSAPFHSWPEYGSASASARFESKSGVCTTLHSARRSRSRGSQKLLCMLPADRQILLEFLRSHARFFSYPVVPERLTMIRETSYLMTEIRVAILLWSCHLQIRSRTHCGDGERTEIEVRRDEWPTNARKRSNGRSSFEDFAHGSCTYSILGPDSPISVHENLRSANVDGTLKSKARPASTPIRHVYAMAGFQNQASECMHMGALQTFPKQADGALCSNEHRWIRISIEPSSDRRRRPPGQRA</sequence>
<evidence type="ECO:0000313" key="1">
    <source>
        <dbReference type="EMBL" id="KAF2768159.1"/>
    </source>
</evidence>
<reference evidence="1" key="1">
    <citation type="journal article" date="2020" name="Stud. Mycol.">
        <title>101 Dothideomycetes genomes: a test case for predicting lifestyles and emergence of pathogens.</title>
        <authorList>
            <person name="Haridas S."/>
            <person name="Albert R."/>
            <person name="Binder M."/>
            <person name="Bloem J."/>
            <person name="Labutti K."/>
            <person name="Salamov A."/>
            <person name="Andreopoulos B."/>
            <person name="Baker S."/>
            <person name="Barry K."/>
            <person name="Bills G."/>
            <person name="Bluhm B."/>
            <person name="Cannon C."/>
            <person name="Castanera R."/>
            <person name="Culley D."/>
            <person name="Daum C."/>
            <person name="Ezra D."/>
            <person name="Gonzalez J."/>
            <person name="Henrissat B."/>
            <person name="Kuo A."/>
            <person name="Liang C."/>
            <person name="Lipzen A."/>
            <person name="Lutzoni F."/>
            <person name="Magnuson J."/>
            <person name="Mondo S."/>
            <person name="Nolan M."/>
            <person name="Ohm R."/>
            <person name="Pangilinan J."/>
            <person name="Park H.-J."/>
            <person name="Ramirez L."/>
            <person name="Alfaro M."/>
            <person name="Sun H."/>
            <person name="Tritt A."/>
            <person name="Yoshinaga Y."/>
            <person name="Zwiers L.-H."/>
            <person name="Turgeon B."/>
            <person name="Goodwin S."/>
            <person name="Spatafora J."/>
            <person name="Crous P."/>
            <person name="Grigoriev I."/>
        </authorList>
    </citation>
    <scope>NUCLEOTIDE SEQUENCE</scope>
    <source>
        <strain evidence="1">CBS 116005</strain>
    </source>
</reference>
<dbReference type="EMBL" id="ML995847">
    <property type="protein sequence ID" value="KAF2768159.1"/>
    <property type="molecule type" value="Genomic_DNA"/>
</dbReference>
<accession>A0A6G1L6H3</accession>
<proteinExistence type="predicted"/>
<dbReference type="AlphaFoldDB" id="A0A6G1L6H3"/>
<protein>
    <submittedName>
        <fullName evidence="1">Uncharacterized protein</fullName>
    </submittedName>
</protein>
<keyword evidence="2" id="KW-1185">Reference proteome</keyword>
<dbReference type="Proteomes" id="UP000799436">
    <property type="component" value="Unassembled WGS sequence"/>
</dbReference>
<organism evidence="1 2">
    <name type="scientific">Teratosphaeria nubilosa</name>
    <dbReference type="NCBI Taxonomy" id="161662"/>
    <lineage>
        <taxon>Eukaryota</taxon>
        <taxon>Fungi</taxon>
        <taxon>Dikarya</taxon>
        <taxon>Ascomycota</taxon>
        <taxon>Pezizomycotina</taxon>
        <taxon>Dothideomycetes</taxon>
        <taxon>Dothideomycetidae</taxon>
        <taxon>Mycosphaerellales</taxon>
        <taxon>Teratosphaeriaceae</taxon>
        <taxon>Teratosphaeria</taxon>
    </lineage>
</organism>